<protein>
    <submittedName>
        <fullName evidence="3">LytTR family transcriptional regulator</fullName>
    </submittedName>
</protein>
<sequence length="283" mass="32963">MRRIRKYIQSDIDINSTNRKFYLVAFSVFTAFVFLNFFEPFGLYYEESTTKEDVFIELFIAMTLAFVVLLLSQFVVRVLLKLNSFTIVSLFFWFLLEAVFVASVWFVFEVLDQDFTGNLITVWFDNLLAYVLIMLPPYFLYVSFIHIKDVIKNLENENSTHKSVEKNLPDITLKDENEIIKLVLKTENLLFIQSADNYVEINFLENGVLSKSLLRNSIKKLEPTFINTPIIRCHRSFIVNTNNIELAKKTASGFNLKLNQVSELIIPVSKSYISEFNKCSTKP</sequence>
<keyword evidence="1" id="KW-0472">Membrane</keyword>
<dbReference type="InterPro" id="IPR046947">
    <property type="entry name" value="LytR-like"/>
</dbReference>
<feature type="transmembrane region" description="Helical" evidence="1">
    <location>
        <begin position="87"/>
        <end position="108"/>
    </location>
</feature>
<comment type="caution">
    <text evidence="3">The sequence shown here is derived from an EMBL/GenBank/DDBJ whole genome shotgun (WGS) entry which is preliminary data.</text>
</comment>
<dbReference type="Pfam" id="PF04397">
    <property type="entry name" value="LytTR"/>
    <property type="match status" value="1"/>
</dbReference>
<evidence type="ECO:0000313" key="3">
    <source>
        <dbReference type="EMBL" id="TXE15327.1"/>
    </source>
</evidence>
<dbReference type="InterPro" id="IPR007492">
    <property type="entry name" value="LytTR_DNA-bd_dom"/>
</dbReference>
<organism evidence="3 4">
    <name type="scientific">Psychroserpens burtonensis</name>
    <dbReference type="NCBI Taxonomy" id="49278"/>
    <lineage>
        <taxon>Bacteria</taxon>
        <taxon>Pseudomonadati</taxon>
        <taxon>Bacteroidota</taxon>
        <taxon>Flavobacteriia</taxon>
        <taxon>Flavobacteriales</taxon>
        <taxon>Flavobacteriaceae</taxon>
        <taxon>Psychroserpens</taxon>
    </lineage>
</organism>
<gene>
    <name evidence="3" type="ORF">ES692_17145</name>
</gene>
<dbReference type="SMART" id="SM00850">
    <property type="entry name" value="LytTR"/>
    <property type="match status" value="1"/>
</dbReference>
<dbReference type="AlphaFoldDB" id="A0A5C7B2C6"/>
<keyword evidence="4" id="KW-1185">Reference proteome</keyword>
<dbReference type="GO" id="GO:0003677">
    <property type="term" value="F:DNA binding"/>
    <property type="evidence" value="ECO:0007669"/>
    <property type="project" value="InterPro"/>
</dbReference>
<dbReference type="PANTHER" id="PTHR37299">
    <property type="entry name" value="TRANSCRIPTIONAL REGULATOR-RELATED"/>
    <property type="match status" value="1"/>
</dbReference>
<dbReference type="PANTHER" id="PTHR37299:SF1">
    <property type="entry name" value="STAGE 0 SPORULATION PROTEIN A HOMOLOG"/>
    <property type="match status" value="1"/>
</dbReference>
<keyword evidence="1" id="KW-1133">Transmembrane helix</keyword>
<dbReference type="Proteomes" id="UP000321938">
    <property type="component" value="Unassembled WGS sequence"/>
</dbReference>
<feature type="transmembrane region" description="Helical" evidence="1">
    <location>
        <begin position="21"/>
        <end position="38"/>
    </location>
</feature>
<feature type="transmembrane region" description="Helical" evidence="1">
    <location>
        <begin position="58"/>
        <end position="80"/>
    </location>
</feature>
<feature type="transmembrane region" description="Helical" evidence="1">
    <location>
        <begin position="128"/>
        <end position="147"/>
    </location>
</feature>
<dbReference type="STRING" id="1123037.GCA_000425305_02522"/>
<feature type="domain" description="HTH LytTR-type" evidence="2">
    <location>
        <begin position="171"/>
        <end position="282"/>
    </location>
</feature>
<proteinExistence type="predicted"/>
<dbReference type="GO" id="GO:0000156">
    <property type="term" value="F:phosphorelay response regulator activity"/>
    <property type="evidence" value="ECO:0007669"/>
    <property type="project" value="InterPro"/>
</dbReference>
<dbReference type="EMBL" id="VOSB01000039">
    <property type="protein sequence ID" value="TXE15327.1"/>
    <property type="molecule type" value="Genomic_DNA"/>
</dbReference>
<accession>A0A5C7B2C6</accession>
<evidence type="ECO:0000313" key="4">
    <source>
        <dbReference type="Proteomes" id="UP000321938"/>
    </source>
</evidence>
<reference evidence="3 4" key="1">
    <citation type="submission" date="2019-08" db="EMBL/GenBank/DDBJ databases">
        <title>Genome of Psychroserpens burtonensis ACAM 167.</title>
        <authorList>
            <person name="Bowman J.P."/>
        </authorList>
    </citation>
    <scope>NUCLEOTIDE SEQUENCE [LARGE SCALE GENOMIC DNA]</scope>
    <source>
        <strain evidence="3 4">ACAM 167</strain>
    </source>
</reference>
<dbReference type="Gene3D" id="2.40.50.1020">
    <property type="entry name" value="LytTr DNA-binding domain"/>
    <property type="match status" value="1"/>
</dbReference>
<evidence type="ECO:0000256" key="1">
    <source>
        <dbReference type="SAM" id="Phobius"/>
    </source>
</evidence>
<keyword evidence="1" id="KW-0812">Transmembrane</keyword>
<evidence type="ECO:0000259" key="2">
    <source>
        <dbReference type="PROSITE" id="PS50930"/>
    </source>
</evidence>
<name>A0A5C7B2C6_9FLAO</name>
<dbReference type="OrthoDB" id="1118393at2"/>
<dbReference type="PROSITE" id="PS50930">
    <property type="entry name" value="HTH_LYTTR"/>
    <property type="match status" value="1"/>
</dbReference>